<feature type="transmembrane region" description="Helical" evidence="2">
    <location>
        <begin position="40"/>
        <end position="61"/>
    </location>
</feature>
<dbReference type="OrthoDB" id="5187361at2"/>
<keyword evidence="4" id="KW-1185">Reference proteome</keyword>
<keyword evidence="2" id="KW-0472">Membrane</keyword>
<proteinExistence type="predicted"/>
<dbReference type="EMBL" id="STGX01000002">
    <property type="protein sequence ID" value="THV31507.1"/>
    <property type="molecule type" value="Genomic_DNA"/>
</dbReference>
<dbReference type="Proteomes" id="UP000305792">
    <property type="component" value="Unassembled WGS sequence"/>
</dbReference>
<dbReference type="RefSeq" id="WP_136528377.1">
    <property type="nucleotide sequence ID" value="NZ_STGX01000002.1"/>
</dbReference>
<comment type="caution">
    <text evidence="3">The sequence shown here is derived from an EMBL/GenBank/DDBJ whole genome shotgun (WGS) entry which is preliminary data.</text>
</comment>
<feature type="region of interest" description="Disordered" evidence="1">
    <location>
        <begin position="125"/>
        <end position="150"/>
    </location>
</feature>
<name>A0A4S8PLD6_9ACTN</name>
<dbReference type="AlphaFoldDB" id="A0A4S8PLD6"/>
<evidence type="ECO:0000313" key="4">
    <source>
        <dbReference type="Proteomes" id="UP000305792"/>
    </source>
</evidence>
<organism evidence="3 4">
    <name type="scientific">Glycomyces paridis</name>
    <dbReference type="NCBI Taxonomy" id="2126555"/>
    <lineage>
        <taxon>Bacteria</taxon>
        <taxon>Bacillati</taxon>
        <taxon>Actinomycetota</taxon>
        <taxon>Actinomycetes</taxon>
        <taxon>Glycomycetales</taxon>
        <taxon>Glycomycetaceae</taxon>
        <taxon>Glycomyces</taxon>
    </lineage>
</organism>
<accession>A0A4S8PLD6</accession>
<gene>
    <name evidence="3" type="ORF">E9998_03860</name>
</gene>
<evidence type="ECO:0000313" key="3">
    <source>
        <dbReference type="EMBL" id="THV31507.1"/>
    </source>
</evidence>
<evidence type="ECO:0000256" key="2">
    <source>
        <dbReference type="SAM" id="Phobius"/>
    </source>
</evidence>
<protein>
    <submittedName>
        <fullName evidence="3">Uncharacterized protein</fullName>
    </submittedName>
</protein>
<sequence>MRVNGLEAAVRVGGAVVVVAAALLAALLESFLVPTYIGGVAVPLAGALAFAGNLGLAALGVWWTRGRWIVVLTALAWFAVVLAASMPSGAGSLVIASGFNGYALLLAGTAGIAVSLWRYFRPRASGRSRPAADPPAPPNASPTLPKESRP</sequence>
<keyword evidence="2" id="KW-1133">Transmembrane helix</keyword>
<keyword evidence="2" id="KW-0812">Transmembrane</keyword>
<reference evidence="3 4" key="1">
    <citation type="journal article" date="2018" name="Int. J. Syst. Evol. Microbiol.">
        <title>Glycomyces paridis sp. nov., isolated from the medicinal plant Paris polyphylla.</title>
        <authorList>
            <person name="Fang X.M."/>
            <person name="Bai J.L."/>
            <person name="Su J."/>
            <person name="Zhao L.L."/>
            <person name="Liu H.Y."/>
            <person name="Ma B.P."/>
            <person name="Zhang Y.Q."/>
            <person name="Yu L.Y."/>
        </authorList>
    </citation>
    <scope>NUCLEOTIDE SEQUENCE [LARGE SCALE GENOMIC DNA]</scope>
    <source>
        <strain evidence="3 4">CPCC 204357</strain>
    </source>
</reference>
<feature type="transmembrane region" description="Helical" evidence="2">
    <location>
        <begin position="68"/>
        <end position="87"/>
    </location>
</feature>
<evidence type="ECO:0000256" key="1">
    <source>
        <dbReference type="SAM" id="MobiDB-lite"/>
    </source>
</evidence>
<feature type="transmembrane region" description="Helical" evidence="2">
    <location>
        <begin position="12"/>
        <end position="34"/>
    </location>
</feature>
<feature type="transmembrane region" description="Helical" evidence="2">
    <location>
        <begin position="99"/>
        <end position="120"/>
    </location>
</feature>